<name>A0A6N9HF11_9BURK</name>
<dbReference type="Proteomes" id="UP000448575">
    <property type="component" value="Unassembled WGS sequence"/>
</dbReference>
<sequence length="46" mass="5060">MNHGVAGAGAQDLVTLPLGVVAASIRGHGVTAQLLMRWHDRRWQRR</sequence>
<keyword evidence="2" id="KW-1185">Reference proteome</keyword>
<accession>A0A6N9HF11</accession>
<protein>
    <submittedName>
        <fullName evidence="1">Uncharacterized protein</fullName>
    </submittedName>
</protein>
<evidence type="ECO:0000313" key="1">
    <source>
        <dbReference type="EMBL" id="MYN01425.1"/>
    </source>
</evidence>
<comment type="caution">
    <text evidence="1">The sequence shown here is derived from an EMBL/GenBank/DDBJ whole genome shotgun (WGS) entry which is preliminary data.</text>
</comment>
<reference evidence="1 2" key="1">
    <citation type="submission" date="2019-12" db="EMBL/GenBank/DDBJ databases">
        <title>Novel species isolated from a subtropical stream in China.</title>
        <authorList>
            <person name="Lu H."/>
        </authorList>
    </citation>
    <scope>NUCLEOTIDE SEQUENCE [LARGE SCALE GENOMIC DNA]</scope>
    <source>
        <strain evidence="1 2">DS3</strain>
    </source>
</reference>
<evidence type="ECO:0000313" key="2">
    <source>
        <dbReference type="Proteomes" id="UP000448575"/>
    </source>
</evidence>
<organism evidence="1 2">
    <name type="scientific">Pseudoduganella guangdongensis</name>
    <dbReference type="NCBI Taxonomy" id="2692179"/>
    <lineage>
        <taxon>Bacteria</taxon>
        <taxon>Pseudomonadati</taxon>
        <taxon>Pseudomonadota</taxon>
        <taxon>Betaproteobacteria</taxon>
        <taxon>Burkholderiales</taxon>
        <taxon>Oxalobacteraceae</taxon>
        <taxon>Telluria group</taxon>
        <taxon>Pseudoduganella</taxon>
    </lineage>
</organism>
<dbReference type="AlphaFoldDB" id="A0A6N9HF11"/>
<gene>
    <name evidence="1" type="ORF">GTP41_04850</name>
</gene>
<proteinExistence type="predicted"/>
<dbReference type="EMBL" id="WWCJ01000003">
    <property type="protein sequence ID" value="MYN01425.1"/>
    <property type="molecule type" value="Genomic_DNA"/>
</dbReference>